<keyword evidence="2" id="KW-0805">Transcription regulation</keyword>
<name>A0A1F5P0F8_9BACT</name>
<comment type="similarity">
    <text evidence="1">Belongs to the sigma-70 factor family. ECF subfamily.</text>
</comment>
<proteinExistence type="inferred from homology"/>
<protein>
    <recommendedName>
        <fullName evidence="6">RNA polymerase sigma-70 region 2 domain-containing protein</fullName>
    </recommendedName>
</protein>
<dbReference type="GO" id="GO:0003677">
    <property type="term" value="F:DNA binding"/>
    <property type="evidence" value="ECO:0007669"/>
    <property type="project" value="UniProtKB-KW"/>
</dbReference>
<keyword evidence="4" id="KW-0238">DNA-binding</keyword>
<dbReference type="InterPro" id="IPR007627">
    <property type="entry name" value="RNA_pol_sigma70_r2"/>
</dbReference>
<dbReference type="AlphaFoldDB" id="A0A1F5P0F8"/>
<dbReference type="InterPro" id="IPR013325">
    <property type="entry name" value="RNA_pol_sigma_r2"/>
</dbReference>
<dbReference type="PANTHER" id="PTHR43133">
    <property type="entry name" value="RNA POLYMERASE ECF-TYPE SIGMA FACTO"/>
    <property type="match status" value="1"/>
</dbReference>
<dbReference type="NCBIfam" id="TIGR02937">
    <property type="entry name" value="sigma70-ECF"/>
    <property type="match status" value="1"/>
</dbReference>
<dbReference type="PANTHER" id="PTHR43133:SF8">
    <property type="entry name" value="RNA POLYMERASE SIGMA FACTOR HI_1459-RELATED"/>
    <property type="match status" value="1"/>
</dbReference>
<dbReference type="InterPro" id="IPR039425">
    <property type="entry name" value="RNA_pol_sigma-70-like"/>
</dbReference>
<evidence type="ECO:0000256" key="3">
    <source>
        <dbReference type="ARBA" id="ARBA00023082"/>
    </source>
</evidence>
<evidence type="ECO:0000256" key="4">
    <source>
        <dbReference type="ARBA" id="ARBA00023125"/>
    </source>
</evidence>
<evidence type="ECO:0000256" key="2">
    <source>
        <dbReference type="ARBA" id="ARBA00023015"/>
    </source>
</evidence>
<comment type="caution">
    <text evidence="7">The sequence shown here is derived from an EMBL/GenBank/DDBJ whole genome shotgun (WGS) entry which is preliminary data.</text>
</comment>
<reference evidence="7 8" key="1">
    <citation type="journal article" date="2016" name="Nat. Commun.">
        <title>Thousands of microbial genomes shed light on interconnected biogeochemical processes in an aquifer system.</title>
        <authorList>
            <person name="Anantharaman K."/>
            <person name="Brown C.T."/>
            <person name="Hug L.A."/>
            <person name="Sharon I."/>
            <person name="Castelle C.J."/>
            <person name="Probst A.J."/>
            <person name="Thomas B.C."/>
            <person name="Singh A."/>
            <person name="Wilkins M.J."/>
            <person name="Karaoz U."/>
            <person name="Brodie E.L."/>
            <person name="Williams K.H."/>
            <person name="Hubbard S.S."/>
            <person name="Banfield J.F."/>
        </authorList>
    </citation>
    <scope>NUCLEOTIDE SEQUENCE [LARGE SCALE GENOMIC DNA]</scope>
</reference>
<evidence type="ECO:0000259" key="6">
    <source>
        <dbReference type="Pfam" id="PF04542"/>
    </source>
</evidence>
<dbReference type="EMBL" id="MFEN01000045">
    <property type="protein sequence ID" value="OGE83389.1"/>
    <property type="molecule type" value="Genomic_DNA"/>
</dbReference>
<dbReference type="Proteomes" id="UP000176339">
    <property type="component" value="Unassembled WGS sequence"/>
</dbReference>
<dbReference type="SUPFAM" id="SSF88659">
    <property type="entry name" value="Sigma3 and sigma4 domains of RNA polymerase sigma factors"/>
    <property type="match status" value="1"/>
</dbReference>
<dbReference type="InterPro" id="IPR014284">
    <property type="entry name" value="RNA_pol_sigma-70_dom"/>
</dbReference>
<evidence type="ECO:0000256" key="1">
    <source>
        <dbReference type="ARBA" id="ARBA00010641"/>
    </source>
</evidence>
<gene>
    <name evidence="7" type="ORF">A2846_00625</name>
</gene>
<dbReference type="Gene3D" id="1.10.10.10">
    <property type="entry name" value="Winged helix-like DNA-binding domain superfamily/Winged helix DNA-binding domain"/>
    <property type="match status" value="1"/>
</dbReference>
<sequence>MGSRLPQKRLPFLGIFFWWRIDRILLLLGKVIYCTKLNRKKGGLMIDRERTFKDHVYTNDNRRYVRRVIRQVLIANKAFRQHRYEIHDLAQSTFMDAWRGIEQFRGDAGIQTWLYRIAQNRVMMILRKDAAAYRVMSRKKWIAPVWLFGQHVSGGYPFENIHCSDLRRCLWHTARMFSWRHLQIMRMRFRDEMTFPEIARVVGSTEDTMKNVVNRARPVIRQELVKAGILA</sequence>
<evidence type="ECO:0000313" key="7">
    <source>
        <dbReference type="EMBL" id="OGE83389.1"/>
    </source>
</evidence>
<accession>A0A1F5P0F8</accession>
<keyword evidence="3" id="KW-0731">Sigma factor</keyword>
<dbReference type="InterPro" id="IPR036388">
    <property type="entry name" value="WH-like_DNA-bd_sf"/>
</dbReference>
<evidence type="ECO:0000313" key="8">
    <source>
        <dbReference type="Proteomes" id="UP000176339"/>
    </source>
</evidence>
<feature type="domain" description="RNA polymerase sigma-70 region 2" evidence="6">
    <location>
        <begin position="61"/>
        <end position="129"/>
    </location>
</feature>
<evidence type="ECO:0000256" key="5">
    <source>
        <dbReference type="ARBA" id="ARBA00023163"/>
    </source>
</evidence>
<dbReference type="SUPFAM" id="SSF88946">
    <property type="entry name" value="Sigma2 domain of RNA polymerase sigma factors"/>
    <property type="match status" value="1"/>
</dbReference>
<dbReference type="GO" id="GO:0016987">
    <property type="term" value="F:sigma factor activity"/>
    <property type="evidence" value="ECO:0007669"/>
    <property type="project" value="UniProtKB-KW"/>
</dbReference>
<dbReference type="GO" id="GO:0006352">
    <property type="term" value="P:DNA-templated transcription initiation"/>
    <property type="evidence" value="ECO:0007669"/>
    <property type="project" value="InterPro"/>
</dbReference>
<dbReference type="Pfam" id="PF04542">
    <property type="entry name" value="Sigma70_r2"/>
    <property type="match status" value="1"/>
</dbReference>
<dbReference type="InterPro" id="IPR013324">
    <property type="entry name" value="RNA_pol_sigma_r3/r4-like"/>
</dbReference>
<organism evidence="7 8">
    <name type="scientific">Candidatus Doudnabacteria bacterium RIFCSPHIGHO2_01_FULL_49_9</name>
    <dbReference type="NCBI Taxonomy" id="1817827"/>
    <lineage>
        <taxon>Bacteria</taxon>
        <taxon>Candidatus Doudnaibacteriota</taxon>
    </lineage>
</organism>
<keyword evidence="5" id="KW-0804">Transcription</keyword>
<dbReference type="Gene3D" id="1.10.1740.10">
    <property type="match status" value="1"/>
</dbReference>